<name>H1YEV7_9SPHI</name>
<keyword evidence="1" id="KW-0238">DNA-binding</keyword>
<evidence type="ECO:0000313" key="5">
    <source>
        <dbReference type="Proteomes" id="UP000002774"/>
    </source>
</evidence>
<evidence type="ECO:0000259" key="3">
    <source>
        <dbReference type="PROSITE" id="PS50943"/>
    </source>
</evidence>
<dbReference type="InterPro" id="IPR001387">
    <property type="entry name" value="Cro/C1-type_HTH"/>
</dbReference>
<dbReference type="Gene3D" id="1.10.260.40">
    <property type="entry name" value="lambda repressor-like DNA-binding domains"/>
    <property type="match status" value="1"/>
</dbReference>
<feature type="coiled-coil region" evidence="2">
    <location>
        <begin position="235"/>
        <end position="262"/>
    </location>
</feature>
<dbReference type="Pfam" id="PF12844">
    <property type="entry name" value="HTH_19"/>
    <property type="match status" value="1"/>
</dbReference>
<feature type="domain" description="HTH cro/C1-type" evidence="3">
    <location>
        <begin position="14"/>
        <end position="68"/>
    </location>
</feature>
<dbReference type="CDD" id="cd00093">
    <property type="entry name" value="HTH_XRE"/>
    <property type="match status" value="1"/>
</dbReference>
<dbReference type="EMBL" id="CM001403">
    <property type="protein sequence ID" value="EHQ24374.1"/>
    <property type="molecule type" value="Genomic_DNA"/>
</dbReference>
<evidence type="ECO:0000313" key="4">
    <source>
        <dbReference type="EMBL" id="EHQ24374.1"/>
    </source>
</evidence>
<dbReference type="GO" id="GO:0003677">
    <property type="term" value="F:DNA binding"/>
    <property type="evidence" value="ECO:0007669"/>
    <property type="project" value="UniProtKB-KW"/>
</dbReference>
<sequence length="262" mass="29913">MQEILSKKKIGERIRSVRLERHYSQAFVASILNISRSNYSQIEIGNQFPSFESLSKIASYYSKSYEWLLHGQEADPYVENSARSSQEIQAEKKVPSKILYVTESAEYARNLKSESYLKHLPVFDLPGSFIVDHARYRAFTIDSSGNNMLKYINTGDLLIGKFIKNFSQILIGHTYVIVTNTEIVFCEVENILFEEGIIVCKCGVFSNPKSILPFNNIQEIWEAVGKYSKIIQSVVEELETTVQSFQALVQKLENEVARLAKT</sequence>
<dbReference type="PANTHER" id="PTHR46558:SF11">
    <property type="entry name" value="HTH-TYPE TRANSCRIPTIONAL REGULATOR XRE"/>
    <property type="match status" value="1"/>
</dbReference>
<accession>H1YEV7</accession>
<dbReference type="RefSeq" id="WP_008503922.1">
    <property type="nucleotide sequence ID" value="NZ_CM001403.1"/>
</dbReference>
<organism evidence="4 5">
    <name type="scientific">Mucilaginibacter paludis DSM 18603</name>
    <dbReference type="NCBI Taxonomy" id="714943"/>
    <lineage>
        <taxon>Bacteria</taxon>
        <taxon>Pseudomonadati</taxon>
        <taxon>Bacteroidota</taxon>
        <taxon>Sphingobacteriia</taxon>
        <taxon>Sphingobacteriales</taxon>
        <taxon>Sphingobacteriaceae</taxon>
        <taxon>Mucilaginibacter</taxon>
    </lineage>
</organism>
<dbReference type="STRING" id="714943.Mucpa_0174"/>
<reference evidence="4" key="1">
    <citation type="submission" date="2011-09" db="EMBL/GenBank/DDBJ databases">
        <title>The permanent draft genome of Mucilaginibacter paludis DSM 18603.</title>
        <authorList>
            <consortium name="US DOE Joint Genome Institute (JGI-PGF)"/>
            <person name="Lucas S."/>
            <person name="Han J."/>
            <person name="Lapidus A."/>
            <person name="Bruce D."/>
            <person name="Goodwin L."/>
            <person name="Pitluck S."/>
            <person name="Peters L."/>
            <person name="Kyrpides N."/>
            <person name="Mavromatis K."/>
            <person name="Ivanova N."/>
            <person name="Mikhailova N."/>
            <person name="Held B."/>
            <person name="Detter J.C."/>
            <person name="Tapia R."/>
            <person name="Han C."/>
            <person name="Land M."/>
            <person name="Hauser L."/>
            <person name="Markowitz V."/>
            <person name="Cheng J.-F."/>
            <person name="Hugenholtz P."/>
            <person name="Woyke T."/>
            <person name="Wu D."/>
            <person name="Tindall B."/>
            <person name="Brambilla E."/>
            <person name="Klenk H.-P."/>
            <person name="Eisen J.A."/>
        </authorList>
    </citation>
    <scope>NUCLEOTIDE SEQUENCE [LARGE SCALE GENOMIC DNA]</scope>
    <source>
        <strain evidence="4">DSM 18603</strain>
    </source>
</reference>
<dbReference type="PANTHER" id="PTHR46558">
    <property type="entry name" value="TRACRIPTIONAL REGULATORY PROTEIN-RELATED-RELATED"/>
    <property type="match status" value="1"/>
</dbReference>
<dbReference type="SUPFAM" id="SSF47413">
    <property type="entry name" value="lambda repressor-like DNA-binding domains"/>
    <property type="match status" value="1"/>
</dbReference>
<evidence type="ECO:0000256" key="1">
    <source>
        <dbReference type="ARBA" id="ARBA00023125"/>
    </source>
</evidence>
<keyword evidence="2" id="KW-0175">Coiled coil</keyword>
<dbReference type="HOGENOM" id="CLU_1060977_0_0_10"/>
<protein>
    <submittedName>
        <fullName evidence="4">Helix-turn-helix domain protein</fullName>
    </submittedName>
</protein>
<dbReference type="AlphaFoldDB" id="H1YEV7"/>
<dbReference type="SMART" id="SM00530">
    <property type="entry name" value="HTH_XRE"/>
    <property type="match status" value="1"/>
</dbReference>
<dbReference type="Proteomes" id="UP000002774">
    <property type="component" value="Chromosome"/>
</dbReference>
<dbReference type="eggNOG" id="COG2932">
    <property type="taxonomic scope" value="Bacteria"/>
</dbReference>
<dbReference type="PROSITE" id="PS50943">
    <property type="entry name" value="HTH_CROC1"/>
    <property type="match status" value="1"/>
</dbReference>
<gene>
    <name evidence="4" type="ORF">Mucpa_0174</name>
</gene>
<dbReference type="InterPro" id="IPR010982">
    <property type="entry name" value="Lambda_DNA-bd_dom_sf"/>
</dbReference>
<dbReference type="OrthoDB" id="9804491at2"/>
<keyword evidence="5" id="KW-1185">Reference proteome</keyword>
<dbReference type="eggNOG" id="COG1396">
    <property type="taxonomic scope" value="Bacteria"/>
</dbReference>
<proteinExistence type="predicted"/>
<evidence type="ECO:0000256" key="2">
    <source>
        <dbReference type="SAM" id="Coils"/>
    </source>
</evidence>